<feature type="chain" id="PRO_5007856801" evidence="1">
    <location>
        <begin position="22"/>
        <end position="114"/>
    </location>
</feature>
<feature type="signal peptide" evidence="1">
    <location>
        <begin position="1"/>
        <end position="21"/>
    </location>
</feature>
<dbReference type="EMBL" id="KV424036">
    <property type="protein sequence ID" value="KZT53475.1"/>
    <property type="molecule type" value="Genomic_DNA"/>
</dbReference>
<protein>
    <submittedName>
        <fullName evidence="2">Uncharacterized protein</fullName>
    </submittedName>
</protein>
<gene>
    <name evidence="2" type="ORF">CALCODRAFT_501071</name>
</gene>
<proteinExistence type="predicted"/>
<organism evidence="2 3">
    <name type="scientific">Calocera cornea HHB12733</name>
    <dbReference type="NCBI Taxonomy" id="1353952"/>
    <lineage>
        <taxon>Eukaryota</taxon>
        <taxon>Fungi</taxon>
        <taxon>Dikarya</taxon>
        <taxon>Basidiomycota</taxon>
        <taxon>Agaricomycotina</taxon>
        <taxon>Dacrymycetes</taxon>
        <taxon>Dacrymycetales</taxon>
        <taxon>Dacrymycetaceae</taxon>
        <taxon>Calocera</taxon>
    </lineage>
</organism>
<evidence type="ECO:0000256" key="1">
    <source>
        <dbReference type="SAM" id="SignalP"/>
    </source>
</evidence>
<keyword evidence="1" id="KW-0732">Signal</keyword>
<dbReference type="AlphaFoldDB" id="A0A165DSZ8"/>
<evidence type="ECO:0000313" key="2">
    <source>
        <dbReference type="EMBL" id="KZT53475.1"/>
    </source>
</evidence>
<dbReference type="InParanoid" id="A0A165DSZ8"/>
<accession>A0A165DSZ8</accession>
<reference evidence="2 3" key="1">
    <citation type="journal article" date="2016" name="Mol. Biol. Evol.">
        <title>Comparative Genomics of Early-Diverging Mushroom-Forming Fungi Provides Insights into the Origins of Lignocellulose Decay Capabilities.</title>
        <authorList>
            <person name="Nagy L.G."/>
            <person name="Riley R."/>
            <person name="Tritt A."/>
            <person name="Adam C."/>
            <person name="Daum C."/>
            <person name="Floudas D."/>
            <person name="Sun H."/>
            <person name="Yadav J.S."/>
            <person name="Pangilinan J."/>
            <person name="Larsson K.H."/>
            <person name="Matsuura K."/>
            <person name="Barry K."/>
            <person name="Labutti K."/>
            <person name="Kuo R."/>
            <person name="Ohm R.A."/>
            <person name="Bhattacharya S.S."/>
            <person name="Shirouzu T."/>
            <person name="Yoshinaga Y."/>
            <person name="Martin F.M."/>
            <person name="Grigoriev I.V."/>
            <person name="Hibbett D.S."/>
        </authorList>
    </citation>
    <scope>NUCLEOTIDE SEQUENCE [LARGE SCALE GENOMIC DNA]</scope>
    <source>
        <strain evidence="2 3">HHB12733</strain>
    </source>
</reference>
<keyword evidence="3" id="KW-1185">Reference proteome</keyword>
<dbReference type="Proteomes" id="UP000076842">
    <property type="component" value="Unassembled WGS sequence"/>
</dbReference>
<name>A0A165DSZ8_9BASI</name>
<sequence length="114" mass="12265">MKFLAATIAVALIALPVAVKSQVLTFAAYDSTDCSGGIQEEWSGAGDGDHLGNFGAPRESFSIVQTDYECYLVIYEGLDQEGGSVTIWNDYPGVGECTWTNPDNGYFSFSIDCN</sequence>
<evidence type="ECO:0000313" key="3">
    <source>
        <dbReference type="Proteomes" id="UP000076842"/>
    </source>
</evidence>
<dbReference type="OrthoDB" id="3356461at2759"/>